<dbReference type="InterPro" id="IPR001789">
    <property type="entry name" value="Sig_transdc_resp-reg_receiver"/>
</dbReference>
<dbReference type="GO" id="GO:0006355">
    <property type="term" value="P:regulation of DNA-templated transcription"/>
    <property type="evidence" value="ECO:0007669"/>
    <property type="project" value="InterPro"/>
</dbReference>
<evidence type="ECO:0000259" key="8">
    <source>
        <dbReference type="PROSITE" id="PS50110"/>
    </source>
</evidence>
<evidence type="ECO:0000256" key="7">
    <source>
        <dbReference type="PROSITE-ProRule" id="PRU01091"/>
    </source>
</evidence>
<evidence type="ECO:0000313" key="10">
    <source>
        <dbReference type="EMBL" id="ETD25185.1"/>
    </source>
</evidence>
<dbReference type="GO" id="GO:0032993">
    <property type="term" value="C:protein-DNA complex"/>
    <property type="evidence" value="ECO:0007669"/>
    <property type="project" value="TreeGrafter"/>
</dbReference>
<dbReference type="Proteomes" id="UP000018731">
    <property type="component" value="Unassembled WGS sequence"/>
</dbReference>
<dbReference type="RefSeq" id="WP_023927233.1">
    <property type="nucleotide sequence ID" value="NZ_KI669454.1"/>
</dbReference>
<dbReference type="InterPro" id="IPR036388">
    <property type="entry name" value="WH-like_DNA-bd_sf"/>
</dbReference>
<keyword evidence="11" id="KW-1185">Reference proteome</keyword>
<feature type="domain" description="OmpR/PhoB-type" evidence="9">
    <location>
        <begin position="129"/>
        <end position="224"/>
    </location>
</feature>
<dbReference type="PROSITE" id="PS51755">
    <property type="entry name" value="OMPR_PHOB"/>
    <property type="match status" value="1"/>
</dbReference>
<dbReference type="SUPFAM" id="SSF46894">
    <property type="entry name" value="C-terminal effector domain of the bipartite response regulators"/>
    <property type="match status" value="1"/>
</dbReference>
<dbReference type="PATRIC" id="fig|1357400.3.peg.710"/>
<dbReference type="SUPFAM" id="SSF52172">
    <property type="entry name" value="CheY-like"/>
    <property type="match status" value="1"/>
</dbReference>
<evidence type="ECO:0000313" key="11">
    <source>
        <dbReference type="Proteomes" id="UP000018731"/>
    </source>
</evidence>
<reference evidence="10 11" key="1">
    <citation type="journal article" date="2014" name="Genome Announc.">
        <title>Draft genome sequences of six enterohepatic helicobacter species isolated from humans and one from rhesus macaques.</title>
        <authorList>
            <person name="Shen Z."/>
            <person name="Sheh A."/>
            <person name="Young S.K."/>
            <person name="Abouelliel A."/>
            <person name="Ward D.V."/>
            <person name="Earl A.M."/>
            <person name="Fox J.G."/>
        </authorList>
    </citation>
    <scope>NUCLEOTIDE SEQUENCE [LARGE SCALE GENOMIC DNA]</scope>
    <source>
        <strain evidence="10 11">MIT 99-5501</strain>
    </source>
</reference>
<dbReference type="HOGENOM" id="CLU_000445_30_4_7"/>
<dbReference type="STRING" id="1357400.HMPREF2086_00520"/>
<dbReference type="AlphaFoldDB" id="V8CDT8"/>
<dbReference type="CDD" id="cd00383">
    <property type="entry name" value="trans_reg_C"/>
    <property type="match status" value="1"/>
</dbReference>
<accession>V8CDT8</accession>
<evidence type="ECO:0000256" key="4">
    <source>
        <dbReference type="ARBA" id="ARBA00023125"/>
    </source>
</evidence>
<dbReference type="PANTHER" id="PTHR48111">
    <property type="entry name" value="REGULATOR OF RPOS"/>
    <property type="match status" value="1"/>
</dbReference>
<dbReference type="eggNOG" id="COG0745">
    <property type="taxonomic scope" value="Bacteria"/>
</dbReference>
<dbReference type="GO" id="GO:0000156">
    <property type="term" value="F:phosphorelay response regulator activity"/>
    <property type="evidence" value="ECO:0007669"/>
    <property type="project" value="TreeGrafter"/>
</dbReference>
<name>V8CDT8_9HELI</name>
<dbReference type="EMBL" id="AZJI01000001">
    <property type="protein sequence ID" value="ETD25185.1"/>
    <property type="molecule type" value="Genomic_DNA"/>
</dbReference>
<keyword evidence="3" id="KW-0805">Transcription regulation</keyword>
<feature type="domain" description="Response regulatory" evidence="8">
    <location>
        <begin position="5"/>
        <end position="121"/>
    </location>
</feature>
<sequence>MSKNIVYILEDDQSIAELVAYALKNQNMHSLIFENAQSLYNALEKEVCQVLVCDIMLPNESGLSVIKTLRANQKYKGISIIILSALGSEYDKINGLDLGADDYLTKPFSALELIARIKALLRRNTKKLDDTLQYKGLKILPNSHKVSIDDSHIRLTKKEFELLLLLFSNQNNIFSKDDLLESIWGYSVDNTRTVDMHISSLRTKLGSYGKCIKNIRSVGYVFDEIS</sequence>
<dbReference type="GO" id="GO:0005829">
    <property type="term" value="C:cytosol"/>
    <property type="evidence" value="ECO:0007669"/>
    <property type="project" value="TreeGrafter"/>
</dbReference>
<keyword evidence="5" id="KW-0804">Transcription</keyword>
<dbReference type="InterPro" id="IPR039420">
    <property type="entry name" value="WalR-like"/>
</dbReference>
<evidence type="ECO:0000256" key="1">
    <source>
        <dbReference type="ARBA" id="ARBA00022553"/>
    </source>
</evidence>
<proteinExistence type="predicted"/>
<evidence type="ECO:0000256" key="2">
    <source>
        <dbReference type="ARBA" id="ARBA00023012"/>
    </source>
</evidence>
<gene>
    <name evidence="10" type="ORF">HMPREF2086_00520</name>
</gene>
<dbReference type="InterPro" id="IPR001867">
    <property type="entry name" value="OmpR/PhoB-type_DNA-bd"/>
</dbReference>
<evidence type="ECO:0000256" key="6">
    <source>
        <dbReference type="PROSITE-ProRule" id="PRU00169"/>
    </source>
</evidence>
<feature type="DNA-binding region" description="OmpR/PhoB-type" evidence="7">
    <location>
        <begin position="129"/>
        <end position="224"/>
    </location>
</feature>
<dbReference type="Pfam" id="PF00072">
    <property type="entry name" value="Response_reg"/>
    <property type="match status" value="1"/>
</dbReference>
<dbReference type="Pfam" id="PF00486">
    <property type="entry name" value="Trans_reg_C"/>
    <property type="match status" value="1"/>
</dbReference>
<dbReference type="GO" id="GO:0000976">
    <property type="term" value="F:transcription cis-regulatory region binding"/>
    <property type="evidence" value="ECO:0007669"/>
    <property type="project" value="TreeGrafter"/>
</dbReference>
<dbReference type="PROSITE" id="PS50110">
    <property type="entry name" value="RESPONSE_REGULATORY"/>
    <property type="match status" value="1"/>
</dbReference>
<dbReference type="Gene3D" id="1.10.10.10">
    <property type="entry name" value="Winged helix-like DNA-binding domain superfamily/Winged helix DNA-binding domain"/>
    <property type="match status" value="1"/>
</dbReference>
<keyword evidence="1 6" id="KW-0597">Phosphoprotein</keyword>
<comment type="caution">
    <text evidence="10">The sequence shown here is derived from an EMBL/GenBank/DDBJ whole genome shotgun (WGS) entry which is preliminary data.</text>
</comment>
<protein>
    <submittedName>
        <fullName evidence="10">Uncharacterized protein</fullName>
    </submittedName>
</protein>
<dbReference type="Gene3D" id="6.10.250.690">
    <property type="match status" value="1"/>
</dbReference>
<feature type="modified residue" description="4-aspartylphosphate" evidence="6">
    <location>
        <position position="54"/>
    </location>
</feature>
<evidence type="ECO:0000259" key="9">
    <source>
        <dbReference type="PROSITE" id="PS51755"/>
    </source>
</evidence>
<dbReference type="PANTHER" id="PTHR48111:SF1">
    <property type="entry name" value="TWO-COMPONENT RESPONSE REGULATOR ORR33"/>
    <property type="match status" value="1"/>
</dbReference>
<dbReference type="SMART" id="SM00448">
    <property type="entry name" value="REC"/>
    <property type="match status" value="1"/>
</dbReference>
<dbReference type="InterPro" id="IPR011006">
    <property type="entry name" value="CheY-like_superfamily"/>
</dbReference>
<dbReference type="Gene3D" id="3.40.50.2300">
    <property type="match status" value="1"/>
</dbReference>
<keyword evidence="4 7" id="KW-0238">DNA-binding</keyword>
<keyword evidence="2" id="KW-0902">Two-component regulatory system</keyword>
<evidence type="ECO:0000256" key="3">
    <source>
        <dbReference type="ARBA" id="ARBA00023015"/>
    </source>
</evidence>
<organism evidence="10 11">
    <name type="scientific">Helicobacter macacae MIT 99-5501</name>
    <dbReference type="NCBI Taxonomy" id="1357400"/>
    <lineage>
        <taxon>Bacteria</taxon>
        <taxon>Pseudomonadati</taxon>
        <taxon>Campylobacterota</taxon>
        <taxon>Epsilonproteobacteria</taxon>
        <taxon>Campylobacterales</taxon>
        <taxon>Helicobacteraceae</taxon>
        <taxon>Helicobacter</taxon>
    </lineage>
</organism>
<dbReference type="InterPro" id="IPR016032">
    <property type="entry name" value="Sig_transdc_resp-reg_C-effctor"/>
</dbReference>
<dbReference type="SMART" id="SM00862">
    <property type="entry name" value="Trans_reg_C"/>
    <property type="match status" value="1"/>
</dbReference>
<evidence type="ECO:0000256" key="5">
    <source>
        <dbReference type="ARBA" id="ARBA00023163"/>
    </source>
</evidence>